<evidence type="ECO:0000259" key="3">
    <source>
        <dbReference type="Pfam" id="PF13449"/>
    </source>
</evidence>
<dbReference type="EMBL" id="CAJNNW010005937">
    <property type="protein sequence ID" value="CAE8647869.1"/>
    <property type="molecule type" value="Genomic_DNA"/>
</dbReference>
<evidence type="ECO:0000313" key="4">
    <source>
        <dbReference type="EMBL" id="CAE8647869.1"/>
    </source>
</evidence>
<feature type="transmembrane region" description="Helical" evidence="2">
    <location>
        <begin position="396"/>
        <end position="416"/>
    </location>
</feature>
<dbReference type="AlphaFoldDB" id="A0A813ICY9"/>
<keyword evidence="2" id="KW-0472">Membrane</keyword>
<feature type="domain" description="Phytase-like" evidence="3">
    <location>
        <begin position="62"/>
        <end position="358"/>
    </location>
</feature>
<feature type="region of interest" description="Disordered" evidence="1">
    <location>
        <begin position="435"/>
        <end position="462"/>
    </location>
</feature>
<dbReference type="InterPro" id="IPR027372">
    <property type="entry name" value="Phytase-like_dom"/>
</dbReference>
<sequence length="471" mass="50298">MGQDDTVKLRFAGVDHVSHIRVPHGTTFQARSGQRGRVFGVSAIALEPVLGGPPGNTSEFVLLALCDRSRILAGRVALDSSGARLQNITWTDQWEIVSDGPGHEALDAEGLVILPQSREVLVSTEPGPVYRLPPMRDWQSGTQLRAVELETLPDYIMAGVSANEGLESLTAVPLVAGTSIDNASSLKQLVVTALEGQLVQDAASVRRLYELDAATGSIRFQAFLLVDANEPRLLLSELVALDAEGLAGGGQFLALERGWSVDTGSDIRLYLLDAAGADDVAQCQAIVEDTMASLPACPRNNLTAVSKRLIFRWTKDAQLAGLPVDNYEGMVLVPPSAPGPLNSFSEGGVMLLLVNDDNDNPAQIGTQFVLLRLACDSSDAGLSQDPSSQRGSLDSAVVPAVIVVAFLLLLAAVWRCRRLWRASGRQLFKGYRREELEEDDPPQALEQGSGTDGPSILGHPAVDPLYLSPAI</sequence>
<protein>
    <recommendedName>
        <fullName evidence="3">Phytase-like domain-containing protein</fullName>
    </recommendedName>
</protein>
<dbReference type="Proteomes" id="UP000626109">
    <property type="component" value="Unassembled WGS sequence"/>
</dbReference>
<organism evidence="4 5">
    <name type="scientific">Polarella glacialis</name>
    <name type="common">Dinoflagellate</name>
    <dbReference type="NCBI Taxonomy" id="89957"/>
    <lineage>
        <taxon>Eukaryota</taxon>
        <taxon>Sar</taxon>
        <taxon>Alveolata</taxon>
        <taxon>Dinophyceae</taxon>
        <taxon>Suessiales</taxon>
        <taxon>Suessiaceae</taxon>
        <taxon>Polarella</taxon>
    </lineage>
</organism>
<keyword evidence="2" id="KW-1133">Transmembrane helix</keyword>
<dbReference type="Pfam" id="PF13449">
    <property type="entry name" value="Phytase-like"/>
    <property type="match status" value="1"/>
</dbReference>
<evidence type="ECO:0000256" key="1">
    <source>
        <dbReference type="SAM" id="MobiDB-lite"/>
    </source>
</evidence>
<keyword evidence="2" id="KW-0812">Transmembrane</keyword>
<gene>
    <name evidence="4" type="ORF">PGLA2088_LOCUS6054</name>
</gene>
<reference evidence="4" key="1">
    <citation type="submission" date="2021-02" db="EMBL/GenBank/DDBJ databases">
        <authorList>
            <person name="Dougan E. K."/>
            <person name="Rhodes N."/>
            <person name="Thang M."/>
            <person name="Chan C."/>
        </authorList>
    </citation>
    <scope>NUCLEOTIDE SEQUENCE</scope>
</reference>
<evidence type="ECO:0000313" key="5">
    <source>
        <dbReference type="Proteomes" id="UP000626109"/>
    </source>
</evidence>
<accession>A0A813ICY9</accession>
<comment type="caution">
    <text evidence="4">The sequence shown here is derived from an EMBL/GenBank/DDBJ whole genome shotgun (WGS) entry which is preliminary data.</text>
</comment>
<name>A0A813ICY9_POLGL</name>
<proteinExistence type="predicted"/>
<evidence type="ECO:0000256" key="2">
    <source>
        <dbReference type="SAM" id="Phobius"/>
    </source>
</evidence>